<accession>A0A4R6Q5S7</accession>
<dbReference type="GO" id="GO:0005737">
    <property type="term" value="C:cytoplasm"/>
    <property type="evidence" value="ECO:0007669"/>
    <property type="project" value="UniProtKB-SubCell"/>
</dbReference>
<keyword evidence="6" id="KW-0131">Cell cycle</keyword>
<comment type="caution">
    <text evidence="10">The sequence shown here is derived from an EMBL/GenBank/DDBJ whole genome shotgun (WGS) entry which is preliminary data.</text>
</comment>
<evidence type="ECO:0000256" key="2">
    <source>
        <dbReference type="ARBA" id="ARBA00004496"/>
    </source>
</evidence>
<dbReference type="InterPro" id="IPR027304">
    <property type="entry name" value="Trigger_fact/SurA_dom_sf"/>
</dbReference>
<dbReference type="InterPro" id="IPR046357">
    <property type="entry name" value="PPIase_dom_sf"/>
</dbReference>
<evidence type="ECO:0000256" key="4">
    <source>
        <dbReference type="ARBA" id="ARBA00023110"/>
    </source>
</evidence>
<dbReference type="InterPro" id="IPR005215">
    <property type="entry name" value="Trig_fac"/>
</dbReference>
<evidence type="ECO:0000313" key="10">
    <source>
        <dbReference type="EMBL" id="TDP57330.1"/>
    </source>
</evidence>
<dbReference type="OrthoDB" id="9767721at2"/>
<reference evidence="10 11" key="1">
    <citation type="submission" date="2019-03" db="EMBL/GenBank/DDBJ databases">
        <title>Genomic Encyclopedia of Type Strains, Phase IV (KMG-IV): sequencing the most valuable type-strain genomes for metagenomic binning, comparative biology and taxonomic classification.</title>
        <authorList>
            <person name="Goeker M."/>
        </authorList>
    </citation>
    <scope>NUCLEOTIDE SEQUENCE [LARGE SCALE GENOMIC DNA]</scope>
    <source>
        <strain evidence="10 11">DSM 28287</strain>
    </source>
</reference>
<sequence>MTKNKKIILGSAIGVVAIVVIFLLLAFVFDTFGFITDQYRVNYSKYIKLGDYKGLTYDKVSVSVTDKEIQSEIKTRVKAKASTKSVKTGTVADGDTISVDYVGKINGKTFSGGSAEDSNITIGTTSMIDGFTDGLIGKSVGSKVTLHLKFPSDYSNTKVAGKKVVFTVTINSKQVKTTPTYNLAFVKKYSKYDTIKDYEASVKKSLLKTKKESAETTIKNTLWNQIVADTTVKKYPEKQYKYEQEQVTQKYKKMAKNYNLSWKKFLKNYMGTTESGFKTQAKAYAKTVVKQKLVMYDIAKKENLKVTNKEYKKYLSNLLSNAGFTESSFKKQYNETIEEYGEENDFKTNLLLQKVMDKVLEEGKAK</sequence>
<feature type="domain" description="PPIase FKBP-type" evidence="9">
    <location>
        <begin position="94"/>
        <end position="154"/>
    </location>
</feature>
<dbReference type="GO" id="GO:0051301">
    <property type="term" value="P:cell division"/>
    <property type="evidence" value="ECO:0007669"/>
    <property type="project" value="UniProtKB-KW"/>
</dbReference>
<evidence type="ECO:0000256" key="3">
    <source>
        <dbReference type="ARBA" id="ARBA00022618"/>
    </source>
</evidence>
<keyword evidence="4 7" id="KW-0697">Rotamase</keyword>
<name>A0A4R6Q5S7_9FIRM</name>
<dbReference type="SUPFAM" id="SSF109998">
    <property type="entry name" value="Triger factor/SurA peptide-binding domain-like"/>
    <property type="match status" value="1"/>
</dbReference>
<dbReference type="NCBIfam" id="TIGR00115">
    <property type="entry name" value="tig"/>
    <property type="match status" value="1"/>
</dbReference>
<evidence type="ECO:0000256" key="6">
    <source>
        <dbReference type="ARBA" id="ARBA00023306"/>
    </source>
</evidence>
<evidence type="ECO:0000256" key="5">
    <source>
        <dbReference type="ARBA" id="ARBA00023235"/>
    </source>
</evidence>
<dbReference type="Pfam" id="PF00254">
    <property type="entry name" value="FKBP_C"/>
    <property type="match status" value="1"/>
</dbReference>
<keyword evidence="5 7" id="KW-0413">Isomerase</keyword>
<evidence type="ECO:0000259" key="9">
    <source>
        <dbReference type="PROSITE" id="PS50059"/>
    </source>
</evidence>
<keyword evidence="3" id="KW-0132">Cell division</keyword>
<dbReference type="EMBL" id="SNXO01000013">
    <property type="protein sequence ID" value="TDP57330.1"/>
    <property type="molecule type" value="Genomic_DNA"/>
</dbReference>
<organism evidence="10 11">
    <name type="scientific">Aminicella lysinilytica</name>
    <dbReference type="NCBI Taxonomy" id="433323"/>
    <lineage>
        <taxon>Bacteria</taxon>
        <taxon>Bacillati</taxon>
        <taxon>Bacillota</taxon>
        <taxon>Clostridia</taxon>
        <taxon>Peptostreptococcales</taxon>
        <taxon>Anaerovoracaceae</taxon>
        <taxon>Aminicella</taxon>
    </lineage>
</organism>
<comment type="subcellular location">
    <subcellularLocation>
        <location evidence="2">Cytoplasm</location>
    </subcellularLocation>
</comment>
<evidence type="ECO:0000256" key="1">
    <source>
        <dbReference type="ARBA" id="ARBA00000971"/>
    </source>
</evidence>
<keyword evidence="11" id="KW-1185">Reference proteome</keyword>
<feature type="transmembrane region" description="Helical" evidence="8">
    <location>
        <begin position="7"/>
        <end position="29"/>
    </location>
</feature>
<dbReference type="GO" id="GO:0006457">
    <property type="term" value="P:protein folding"/>
    <property type="evidence" value="ECO:0007669"/>
    <property type="project" value="InterPro"/>
</dbReference>
<dbReference type="GO" id="GO:0015031">
    <property type="term" value="P:protein transport"/>
    <property type="evidence" value="ECO:0007669"/>
    <property type="project" value="InterPro"/>
</dbReference>
<dbReference type="GO" id="GO:0003755">
    <property type="term" value="F:peptidyl-prolyl cis-trans isomerase activity"/>
    <property type="evidence" value="ECO:0007669"/>
    <property type="project" value="UniProtKB-KW"/>
</dbReference>
<protein>
    <recommendedName>
        <fullName evidence="7">peptidylprolyl isomerase</fullName>
        <ecNumber evidence="7">5.2.1.8</ecNumber>
    </recommendedName>
</protein>
<dbReference type="InterPro" id="IPR001179">
    <property type="entry name" value="PPIase_FKBP_dom"/>
</dbReference>
<dbReference type="Pfam" id="PF05698">
    <property type="entry name" value="Trigger_C"/>
    <property type="match status" value="1"/>
</dbReference>
<dbReference type="EC" id="5.2.1.8" evidence="7"/>
<proteinExistence type="predicted"/>
<gene>
    <name evidence="10" type="ORF">EV211_11354</name>
</gene>
<dbReference type="SUPFAM" id="SSF54534">
    <property type="entry name" value="FKBP-like"/>
    <property type="match status" value="1"/>
</dbReference>
<dbReference type="InterPro" id="IPR008880">
    <property type="entry name" value="Trigger_fac_C"/>
</dbReference>
<comment type="catalytic activity">
    <reaction evidence="1 7">
        <text>[protein]-peptidylproline (omega=180) = [protein]-peptidylproline (omega=0)</text>
        <dbReference type="Rhea" id="RHEA:16237"/>
        <dbReference type="Rhea" id="RHEA-COMP:10747"/>
        <dbReference type="Rhea" id="RHEA-COMP:10748"/>
        <dbReference type="ChEBI" id="CHEBI:83833"/>
        <dbReference type="ChEBI" id="CHEBI:83834"/>
        <dbReference type="EC" id="5.2.1.8"/>
    </reaction>
</comment>
<dbReference type="InterPro" id="IPR037041">
    <property type="entry name" value="Trigger_fac_C_sf"/>
</dbReference>
<dbReference type="Proteomes" id="UP000295500">
    <property type="component" value="Unassembled WGS sequence"/>
</dbReference>
<dbReference type="AlphaFoldDB" id="A0A4R6Q5S7"/>
<evidence type="ECO:0000256" key="8">
    <source>
        <dbReference type="SAM" id="Phobius"/>
    </source>
</evidence>
<keyword evidence="8" id="KW-1133">Transmembrane helix</keyword>
<dbReference type="Gene3D" id="1.10.3120.10">
    <property type="entry name" value="Trigger factor, C-terminal domain"/>
    <property type="match status" value="1"/>
</dbReference>
<dbReference type="Gene3D" id="3.10.50.40">
    <property type="match status" value="1"/>
</dbReference>
<dbReference type="RefSeq" id="WP_133528297.1">
    <property type="nucleotide sequence ID" value="NZ_SNXO01000013.1"/>
</dbReference>
<keyword evidence="8" id="KW-0472">Membrane</keyword>
<evidence type="ECO:0000313" key="11">
    <source>
        <dbReference type="Proteomes" id="UP000295500"/>
    </source>
</evidence>
<keyword evidence="8" id="KW-0812">Transmembrane</keyword>
<evidence type="ECO:0000256" key="7">
    <source>
        <dbReference type="PROSITE-ProRule" id="PRU00277"/>
    </source>
</evidence>
<dbReference type="PROSITE" id="PS50059">
    <property type="entry name" value="FKBP_PPIASE"/>
    <property type="match status" value="1"/>
</dbReference>